<dbReference type="Proteomes" id="UP000887228">
    <property type="component" value="Unassembled WGS sequence"/>
</dbReference>
<evidence type="ECO:0000313" key="3">
    <source>
        <dbReference type="Proteomes" id="UP000887212"/>
    </source>
</evidence>
<organism evidence="1 3">
    <name type="scientific">Aquipseudomonas alcaligenes</name>
    <name type="common">Pseudomonas alcaligenes</name>
    <dbReference type="NCBI Taxonomy" id="43263"/>
    <lineage>
        <taxon>Bacteria</taxon>
        <taxon>Pseudomonadati</taxon>
        <taxon>Pseudomonadota</taxon>
        <taxon>Gammaproteobacteria</taxon>
        <taxon>Pseudomonadales</taxon>
        <taxon>Pseudomonadaceae</taxon>
        <taxon>Aquipseudomonas</taxon>
    </lineage>
</organism>
<dbReference type="EMBL" id="BPMS01000001">
    <property type="protein sequence ID" value="GIZ86908.1"/>
    <property type="molecule type" value="Genomic_DNA"/>
</dbReference>
<evidence type="ECO:0000313" key="2">
    <source>
        <dbReference type="EMBL" id="GIZ91328.1"/>
    </source>
</evidence>
<dbReference type="Proteomes" id="UP000887212">
    <property type="component" value="Unassembled WGS sequence"/>
</dbReference>
<dbReference type="AlphaFoldDB" id="A0AA37FK10"/>
<evidence type="ECO:0000313" key="1">
    <source>
        <dbReference type="EMBL" id="GIZ86908.1"/>
    </source>
</evidence>
<gene>
    <name evidence="1" type="ORF">KAM435_02350</name>
    <name evidence="2" type="ORF">KAM436_02960</name>
</gene>
<evidence type="ECO:0000313" key="4">
    <source>
        <dbReference type="Proteomes" id="UP000887228"/>
    </source>
</evidence>
<comment type="caution">
    <text evidence="1">The sequence shown here is derived from an EMBL/GenBank/DDBJ whole genome shotgun (WGS) entry which is preliminary data.</text>
</comment>
<accession>A0AA37FK10</accession>
<protein>
    <submittedName>
        <fullName evidence="1">Uncharacterized protein</fullName>
    </submittedName>
</protein>
<name>A0AA37FK10_AQUAC</name>
<dbReference type="EMBL" id="BPMT01000001">
    <property type="protein sequence ID" value="GIZ91328.1"/>
    <property type="molecule type" value="Genomic_DNA"/>
</dbReference>
<proteinExistence type="predicted"/>
<reference evidence="1 4" key="1">
    <citation type="submission" date="2021-07" db="EMBL/GenBank/DDBJ databases">
        <title>Whole genome sequencing of carbapenem-resistant Pseudomonas spp. isolated in Japan.</title>
        <authorList>
            <person name="Suzuki M."/>
            <person name="Maehana S."/>
            <person name="Kitasato H."/>
        </authorList>
    </citation>
    <scope>NUCLEOTIDE SEQUENCE</scope>
    <source>
        <strain evidence="1">KAM435</strain>
        <strain evidence="2 4">KAM436</strain>
    </source>
</reference>
<sequence length="91" mass="9736">MAAMPEGPKGQNGITAEETGTLVDAGWQAAFGKGCIHEDAASHGKERALNPILCTFSCALAKQSLTQNEGPAYRAQVMDTYRRSCIFASMR</sequence>